<evidence type="ECO:0000313" key="3">
    <source>
        <dbReference type="EMBL" id="SDQ02671.1"/>
    </source>
</evidence>
<accession>A0A1H0XI08</accession>
<sequence length="656" mass="75818">MYFGKKRTKEERNQSPVKKVETESSLDSFLDKSSLDVVYPFSWEEFPDYIESGDNFIRVIAIVDYPKVQYGNWLSELKRKKGNITISQFLQSSSSTKMIHHYNETIKNKEAELLKIYDPLKRKRLEQQIETANRQLDKYLQSNSSFIYQYTYIYLNASTLEVLNDLTENITKTLIKLQMKSMIPVKGMYQAFWSALPIGENLLGDYTYKESNTEVASSMFPFDDAEILHLSPRSDVEGINKDTNSLIAIDYLDRKNTLNQNMVVIGTSGVGKTTYMIQKILRYVARDIKVFIIDPENEYSQIVEHLGGTVVHLSSNAQTKINPLEIFSEEISENIETLTIDLELLVKDKIQRVKGFFQVLKPDITQVEQAVLDSVLRNTYLNAGIFKYSSISEIKSEQYPTLENVFNEIEKLKLNDQDRFKVLNDFYYILESYVHGSTTLFNGHTNININANLLSFDLKALQNEADVQAAAYLNTFSFLWDEITKNKTENIKLVVDEFHFLTQNPEAAQFFYQAYKRFRKYNAGAIAGTQQIQDVLEGTMSDSKNVGEAIIGNSYTKVFFGLDDKGVEDLTDKLHMNFSEKEKKLLSRRKQGEALIIHGSQRAFMKVELTEEELRLKDPERYEEHYGESAMEVPNYEERIKMTPSELVEAKNFLYD</sequence>
<dbReference type="Gene3D" id="1.10.8.730">
    <property type="match status" value="1"/>
</dbReference>
<name>A0A1H0XI08_9LACT</name>
<dbReference type="Pfam" id="PF19044">
    <property type="entry name" value="P-loop_TraG"/>
    <property type="match status" value="1"/>
</dbReference>
<evidence type="ECO:0000313" key="2">
    <source>
        <dbReference type="EMBL" id="SDQ02564.1"/>
    </source>
</evidence>
<gene>
    <name evidence="2" type="ORF">SAMN04487752_0075</name>
    <name evidence="3" type="ORF">SAMN04487752_0194</name>
</gene>
<dbReference type="InterPro" id="IPR027417">
    <property type="entry name" value="P-loop_NTPase"/>
</dbReference>
<reference evidence="4" key="2">
    <citation type="submission" date="2016-10" db="EMBL/GenBank/DDBJ databases">
        <authorList>
            <person name="Varghese N."/>
            <person name="Submissions S."/>
        </authorList>
    </citation>
    <scope>NUCLEOTIDE SEQUENCE [LARGE SCALE GENOMIC DNA]</scope>
    <source>
        <strain evidence="4">MPL-11</strain>
    </source>
</reference>
<dbReference type="InterPro" id="IPR051162">
    <property type="entry name" value="T4SS_component"/>
</dbReference>
<evidence type="ECO:0000313" key="4">
    <source>
        <dbReference type="Proteomes" id="UP000199481"/>
    </source>
</evidence>
<dbReference type="Proteomes" id="UP000199481">
    <property type="component" value="Unassembled WGS sequence"/>
</dbReference>
<dbReference type="PANTHER" id="PTHR30121:SF6">
    <property type="entry name" value="SLR6007 PROTEIN"/>
    <property type="match status" value="1"/>
</dbReference>
<feature type="domain" description="TraG P-loop" evidence="1">
    <location>
        <begin position="253"/>
        <end position="586"/>
    </location>
</feature>
<dbReference type="EMBL" id="FNJW01000003">
    <property type="protein sequence ID" value="SDQ02564.1"/>
    <property type="molecule type" value="Genomic_DNA"/>
</dbReference>
<dbReference type="AlphaFoldDB" id="A0A1H0XI08"/>
<dbReference type="InterPro" id="IPR043964">
    <property type="entry name" value="P-loop_TraG"/>
</dbReference>
<dbReference type="RefSeq" id="WP_089974331.1">
    <property type="nucleotide sequence ID" value="NZ_FNJW01000003.1"/>
</dbReference>
<protein>
    <submittedName>
        <fullName evidence="2">AAA-like domain-containing protein</fullName>
    </submittedName>
</protein>
<dbReference type="PANTHER" id="PTHR30121">
    <property type="entry name" value="UNCHARACTERIZED PROTEIN YJGR-RELATED"/>
    <property type="match status" value="1"/>
</dbReference>
<dbReference type="SUPFAM" id="SSF52540">
    <property type="entry name" value="P-loop containing nucleoside triphosphate hydrolases"/>
    <property type="match status" value="1"/>
</dbReference>
<evidence type="ECO:0000259" key="1">
    <source>
        <dbReference type="Pfam" id="PF19044"/>
    </source>
</evidence>
<dbReference type="CDD" id="cd01127">
    <property type="entry name" value="TrwB_TraG_TraD_VirD4"/>
    <property type="match status" value="2"/>
</dbReference>
<dbReference type="Gene3D" id="3.40.50.300">
    <property type="entry name" value="P-loop containing nucleotide triphosphate hydrolases"/>
    <property type="match status" value="1"/>
</dbReference>
<organism evidence="2 4">
    <name type="scientific">Carnobacterium viridans</name>
    <dbReference type="NCBI Taxonomy" id="174587"/>
    <lineage>
        <taxon>Bacteria</taxon>
        <taxon>Bacillati</taxon>
        <taxon>Bacillota</taxon>
        <taxon>Bacilli</taxon>
        <taxon>Lactobacillales</taxon>
        <taxon>Carnobacteriaceae</taxon>
        <taxon>Carnobacterium</taxon>
    </lineage>
</organism>
<proteinExistence type="predicted"/>
<dbReference type="OrthoDB" id="9804380at2"/>
<dbReference type="EMBL" id="FNJW01000003">
    <property type="protein sequence ID" value="SDQ02671.1"/>
    <property type="molecule type" value="Genomic_DNA"/>
</dbReference>
<reference evidence="2" key="1">
    <citation type="submission" date="2016-10" db="EMBL/GenBank/DDBJ databases">
        <authorList>
            <person name="de Groot N.N."/>
        </authorList>
    </citation>
    <scope>NUCLEOTIDE SEQUENCE [LARGE SCALE GENOMIC DNA]</scope>
    <source>
        <strain evidence="2">MPL-11</strain>
    </source>
</reference>
<keyword evidence="4" id="KW-1185">Reference proteome</keyword>